<accession>A0ACC2WJW7</accession>
<reference evidence="1" key="1">
    <citation type="submission" date="2023-04" db="EMBL/GenBank/DDBJ databases">
        <title>Draft Genome sequencing of Naganishia species isolated from polar environments using Oxford Nanopore Technology.</title>
        <authorList>
            <person name="Leo P."/>
            <person name="Venkateswaran K."/>
        </authorList>
    </citation>
    <scope>NUCLEOTIDE SEQUENCE</scope>
    <source>
        <strain evidence="1">MNA-CCFEE 5425</strain>
    </source>
</reference>
<name>A0ACC2WJW7_9TREE</name>
<keyword evidence="2" id="KW-1185">Reference proteome</keyword>
<proteinExistence type="predicted"/>
<evidence type="ECO:0000313" key="2">
    <source>
        <dbReference type="Proteomes" id="UP001243375"/>
    </source>
</evidence>
<dbReference type="EMBL" id="JASBWU010000028">
    <property type="protein sequence ID" value="KAJ9111763.1"/>
    <property type="molecule type" value="Genomic_DNA"/>
</dbReference>
<protein>
    <submittedName>
        <fullName evidence="1">Uncharacterized protein</fullName>
    </submittedName>
</protein>
<evidence type="ECO:0000313" key="1">
    <source>
        <dbReference type="EMBL" id="KAJ9111763.1"/>
    </source>
</evidence>
<sequence length="162" mass="19096">MTISAVDKLYEYMVVDLRTREVQCPGDVESYHCVLLGIDLDVQDTDREFRPQIDAFDLLFVIEPEGNAWLAQHYPGNAQWLPACLNRAKWVYSQASLIRFCQALYVQVTWGRHLKVLESTEPTFQRTAFQDELYQWIKRQSDSILQLSYLERQIEMDKESRL</sequence>
<comment type="caution">
    <text evidence="1">The sequence shown here is derived from an EMBL/GenBank/DDBJ whole genome shotgun (WGS) entry which is preliminary data.</text>
</comment>
<gene>
    <name evidence="1" type="ORF">QFC22_006422</name>
</gene>
<organism evidence="1 2">
    <name type="scientific">Naganishia vaughanmartiniae</name>
    <dbReference type="NCBI Taxonomy" id="1424756"/>
    <lineage>
        <taxon>Eukaryota</taxon>
        <taxon>Fungi</taxon>
        <taxon>Dikarya</taxon>
        <taxon>Basidiomycota</taxon>
        <taxon>Agaricomycotina</taxon>
        <taxon>Tremellomycetes</taxon>
        <taxon>Filobasidiales</taxon>
        <taxon>Filobasidiaceae</taxon>
        <taxon>Naganishia</taxon>
    </lineage>
</organism>
<dbReference type="Proteomes" id="UP001243375">
    <property type="component" value="Unassembled WGS sequence"/>
</dbReference>